<feature type="region of interest" description="Disordered" evidence="1">
    <location>
        <begin position="594"/>
        <end position="638"/>
    </location>
</feature>
<feature type="compositionally biased region" description="Polar residues" evidence="1">
    <location>
        <begin position="441"/>
        <end position="452"/>
    </location>
</feature>
<comment type="caution">
    <text evidence="2">The sequence shown here is derived from an EMBL/GenBank/DDBJ whole genome shotgun (WGS) entry which is preliminary data.</text>
</comment>
<evidence type="ECO:0000313" key="3">
    <source>
        <dbReference type="Proteomes" id="UP001430584"/>
    </source>
</evidence>
<feature type="region of interest" description="Disordered" evidence="1">
    <location>
        <begin position="310"/>
        <end position="366"/>
    </location>
</feature>
<feature type="compositionally biased region" description="Gly residues" evidence="1">
    <location>
        <begin position="555"/>
        <end position="568"/>
    </location>
</feature>
<dbReference type="EMBL" id="JAJVCZ030000003">
    <property type="protein sequence ID" value="KAL0261480.1"/>
    <property type="molecule type" value="Genomic_DNA"/>
</dbReference>
<evidence type="ECO:0000256" key="1">
    <source>
        <dbReference type="SAM" id="MobiDB-lite"/>
    </source>
</evidence>
<dbReference type="Proteomes" id="UP001430584">
    <property type="component" value="Unassembled WGS sequence"/>
</dbReference>
<feature type="region of interest" description="Disordered" evidence="1">
    <location>
        <begin position="482"/>
        <end position="535"/>
    </location>
</feature>
<dbReference type="GeneID" id="92006995"/>
<feature type="compositionally biased region" description="Low complexity" evidence="1">
    <location>
        <begin position="497"/>
        <end position="506"/>
    </location>
</feature>
<gene>
    <name evidence="2" type="ORF">SLS55_002910</name>
</gene>
<dbReference type="RefSeq" id="XP_066634509.1">
    <property type="nucleotide sequence ID" value="XM_066774390.1"/>
</dbReference>
<feature type="region of interest" description="Disordered" evidence="1">
    <location>
        <begin position="551"/>
        <end position="573"/>
    </location>
</feature>
<feature type="compositionally biased region" description="Basic and acidic residues" evidence="1">
    <location>
        <begin position="150"/>
        <end position="173"/>
    </location>
</feature>
<proteinExistence type="predicted"/>
<feature type="compositionally biased region" description="Basic and acidic residues" evidence="1">
    <location>
        <begin position="47"/>
        <end position="74"/>
    </location>
</feature>
<feature type="region of interest" description="Disordered" evidence="1">
    <location>
        <begin position="400"/>
        <end position="452"/>
    </location>
</feature>
<feature type="compositionally biased region" description="Basic and acidic residues" evidence="1">
    <location>
        <begin position="183"/>
        <end position="201"/>
    </location>
</feature>
<protein>
    <submittedName>
        <fullName evidence="2">Uncharacterized protein</fullName>
    </submittedName>
</protein>
<feature type="compositionally biased region" description="Basic and acidic residues" evidence="1">
    <location>
        <begin position="629"/>
        <end position="638"/>
    </location>
</feature>
<name>A0ABR3CMM8_9PEZI</name>
<reference evidence="2 3" key="1">
    <citation type="submission" date="2024-02" db="EMBL/GenBank/DDBJ databases">
        <title>De novo assembly and annotation of 12 fungi associated with fruit tree decline syndrome in Ontario, Canada.</title>
        <authorList>
            <person name="Sulman M."/>
            <person name="Ellouze W."/>
            <person name="Ilyukhin E."/>
        </authorList>
    </citation>
    <scope>NUCLEOTIDE SEQUENCE [LARGE SCALE GENOMIC DNA]</scope>
    <source>
        <strain evidence="2 3">FDS-637</strain>
    </source>
</reference>
<accession>A0ABR3CMM8</accession>
<feature type="compositionally biased region" description="Basic residues" evidence="1">
    <location>
        <begin position="594"/>
        <end position="605"/>
    </location>
</feature>
<feature type="compositionally biased region" description="Basic and acidic residues" evidence="1">
    <location>
        <begin position="110"/>
        <end position="124"/>
    </location>
</feature>
<feature type="compositionally biased region" description="Low complexity" evidence="1">
    <location>
        <begin position="514"/>
        <end position="533"/>
    </location>
</feature>
<feature type="region of interest" description="Disordered" evidence="1">
    <location>
        <begin position="1"/>
        <end position="292"/>
    </location>
</feature>
<sequence>MGAMPTKVDTASREGANPGAYLTNSAFVGQPSDVHNMPKEEDEDYHDDFTEKPEVPLDEEMRAAIEAGKDHDMEAENPATDSSLADRSDRINRLRPRRSLPAPVYAKQSDAPKKPRKEKDKDEYNGVGQQTRDFNKYLSSIPLPKHFYTRQKEYPKRVFSRLDRSPTEARSDSSPESQSNFPHEQRWKEDDEGEMSDRDVSVEELVDEEAGFKSAAPPRAPTSPYPESRATYEFHGLPPQATPMSPALLARMKKKTAPGRSTYVGSPLGSGMQSGVHGGGDRTLPFTCNDGSQEKRGIARLSQYFAENFNELPDNSELPGNNDIEMEDADIPKAKKRRRRGANTTESSLPRPKRRQTAGRSDDQHCQQNAYNATNTTSQQSQVSRAMPAATTFPSLQSSNIEAVGPFPSPHHPLRPAGHGRGIGGTTPHPSSFHRPPDAQLQRSSIGTSPNNFNYPSSMIATRAYQVPYNHHANQPQYLPAHQYPYRHPYQPPQDYPYPEQSPVGRPRGRALGRGRAQSAGAQLQTTTPTMTTVDHWNNAHNFSRLLDISNGGHDQYGGGGGRSGGAQHGAEQRAHLELEQGLMARHERLYNHHHHHHHHHRHHNQQQQQPSGGRGMRKGLIGDLDDESGGRKGQHED</sequence>
<evidence type="ECO:0000313" key="2">
    <source>
        <dbReference type="EMBL" id="KAL0261480.1"/>
    </source>
</evidence>
<keyword evidence="3" id="KW-1185">Reference proteome</keyword>
<organism evidence="2 3">
    <name type="scientific">Diplodia seriata</name>
    <dbReference type="NCBI Taxonomy" id="420778"/>
    <lineage>
        <taxon>Eukaryota</taxon>
        <taxon>Fungi</taxon>
        <taxon>Dikarya</taxon>
        <taxon>Ascomycota</taxon>
        <taxon>Pezizomycotina</taxon>
        <taxon>Dothideomycetes</taxon>
        <taxon>Dothideomycetes incertae sedis</taxon>
        <taxon>Botryosphaeriales</taxon>
        <taxon>Botryosphaeriaceae</taxon>
        <taxon>Diplodia</taxon>
    </lineage>
</organism>